<comment type="caution">
    <text evidence="1">The sequence shown here is derived from an EMBL/GenBank/DDBJ whole genome shotgun (WGS) entry which is preliminary data.</text>
</comment>
<name>A0A4Y2IM28_ARAVE</name>
<evidence type="ECO:0000313" key="1">
    <source>
        <dbReference type="EMBL" id="GBM78911.1"/>
    </source>
</evidence>
<dbReference type="AlphaFoldDB" id="A0A4Y2IM28"/>
<keyword evidence="2" id="KW-1185">Reference proteome</keyword>
<proteinExistence type="predicted"/>
<dbReference type="Proteomes" id="UP000499080">
    <property type="component" value="Unassembled WGS sequence"/>
</dbReference>
<protein>
    <submittedName>
        <fullName evidence="1">Uncharacterized protein</fullName>
    </submittedName>
</protein>
<evidence type="ECO:0000313" key="2">
    <source>
        <dbReference type="Proteomes" id="UP000499080"/>
    </source>
</evidence>
<accession>A0A4Y2IM28</accession>
<sequence>MRQIWPKVLICSLPKQIAGIWFQKPISVSTMIFLRDNTQCRLMVRPRLRSQRFQARTPNPLKIRRVWSLLHVNSYVGEKRLLIWCGILERGTSSGVLVAL</sequence>
<dbReference type="EMBL" id="BGPR01107235">
    <property type="protein sequence ID" value="GBM78911.1"/>
    <property type="molecule type" value="Genomic_DNA"/>
</dbReference>
<organism evidence="1 2">
    <name type="scientific">Araneus ventricosus</name>
    <name type="common">Orbweaver spider</name>
    <name type="synonym">Epeira ventricosa</name>
    <dbReference type="NCBI Taxonomy" id="182803"/>
    <lineage>
        <taxon>Eukaryota</taxon>
        <taxon>Metazoa</taxon>
        <taxon>Ecdysozoa</taxon>
        <taxon>Arthropoda</taxon>
        <taxon>Chelicerata</taxon>
        <taxon>Arachnida</taxon>
        <taxon>Araneae</taxon>
        <taxon>Araneomorphae</taxon>
        <taxon>Entelegynae</taxon>
        <taxon>Araneoidea</taxon>
        <taxon>Araneidae</taxon>
        <taxon>Araneus</taxon>
    </lineage>
</organism>
<gene>
    <name evidence="1" type="ORF">AVEN_6686_1</name>
</gene>
<reference evidence="1 2" key="1">
    <citation type="journal article" date="2019" name="Sci. Rep.">
        <title>Orb-weaving spider Araneus ventricosus genome elucidates the spidroin gene catalogue.</title>
        <authorList>
            <person name="Kono N."/>
            <person name="Nakamura H."/>
            <person name="Ohtoshi R."/>
            <person name="Moran D.A.P."/>
            <person name="Shinohara A."/>
            <person name="Yoshida Y."/>
            <person name="Fujiwara M."/>
            <person name="Mori M."/>
            <person name="Tomita M."/>
            <person name="Arakawa K."/>
        </authorList>
    </citation>
    <scope>NUCLEOTIDE SEQUENCE [LARGE SCALE GENOMIC DNA]</scope>
</reference>